<dbReference type="Gene3D" id="1.50.40.10">
    <property type="entry name" value="Mitochondrial carrier domain"/>
    <property type="match status" value="2"/>
</dbReference>
<dbReference type="GO" id="GO:0005315">
    <property type="term" value="F:phosphate transmembrane transporter activity"/>
    <property type="evidence" value="ECO:0007669"/>
    <property type="project" value="InterPro"/>
</dbReference>
<evidence type="ECO:0000256" key="1">
    <source>
        <dbReference type="ARBA" id="ARBA00004448"/>
    </source>
</evidence>
<keyword evidence="4 10" id="KW-0812">Transmembrane</keyword>
<dbReference type="InterPro" id="IPR023395">
    <property type="entry name" value="MCP_dom_sf"/>
</dbReference>
<evidence type="ECO:0000256" key="3">
    <source>
        <dbReference type="ARBA" id="ARBA00022448"/>
    </source>
</evidence>
<feature type="repeat" description="Solcar" evidence="10">
    <location>
        <begin position="12"/>
        <end position="96"/>
    </location>
</feature>
<comment type="subcellular location">
    <subcellularLocation>
        <location evidence="1">Mitochondrion inner membrane</location>
        <topology evidence="1">Multi-pass membrane protein</topology>
    </subcellularLocation>
</comment>
<keyword evidence="7" id="KW-1133">Transmembrane helix</keyword>
<name>A0A8J9SN43_PHATR</name>
<comment type="similarity">
    <text evidence="2 11">Belongs to the mitochondrial carrier (TC 2.A.29) family.</text>
</comment>
<evidence type="ECO:0008006" key="13">
    <source>
        <dbReference type="Google" id="ProtNLM"/>
    </source>
</evidence>
<dbReference type="InterPro" id="IPR044677">
    <property type="entry name" value="SLC25A3/Pic2/Mir1-like"/>
</dbReference>
<evidence type="ECO:0000256" key="7">
    <source>
        <dbReference type="ARBA" id="ARBA00022989"/>
    </source>
</evidence>
<dbReference type="InterPro" id="IPR018108">
    <property type="entry name" value="MCP_transmembrane"/>
</dbReference>
<dbReference type="AlphaFoldDB" id="A0A8J9SN43"/>
<evidence type="ECO:0000256" key="8">
    <source>
        <dbReference type="ARBA" id="ARBA00023128"/>
    </source>
</evidence>
<proteinExistence type="inferred from homology"/>
<accession>A0A8J9SN43</accession>
<dbReference type="Proteomes" id="UP000836788">
    <property type="component" value="Chromosome 1"/>
</dbReference>
<dbReference type="SUPFAM" id="SSF103506">
    <property type="entry name" value="Mitochondrial carrier"/>
    <property type="match status" value="1"/>
</dbReference>
<dbReference type="PANTHER" id="PTHR45671">
    <property type="entry name" value="SOLUTE CARRIER FAMILY 25 (MITOCHONDRIAL CARRIER PHOSPHATE CARRIER), MEMBER 3, LIKE-RELATED-RELATED"/>
    <property type="match status" value="1"/>
</dbReference>
<dbReference type="PANTHER" id="PTHR45671:SF12">
    <property type="entry name" value="MITOCHONDRIAL PHOSPHATE CARRIER PROTEIN"/>
    <property type="match status" value="1"/>
</dbReference>
<evidence type="ECO:0000256" key="4">
    <source>
        <dbReference type="ARBA" id="ARBA00022692"/>
    </source>
</evidence>
<feature type="repeat" description="Solcar" evidence="10">
    <location>
        <begin position="110"/>
        <end position="199"/>
    </location>
</feature>
<gene>
    <name evidence="12" type="ORF">PTTT1_LOCUS3814</name>
</gene>
<dbReference type="PROSITE" id="PS50920">
    <property type="entry name" value="SOLCAR"/>
    <property type="match status" value="3"/>
</dbReference>
<sequence length="320" mass="34006">PLTRELPSFSSHTYTLFGISGATGCALTHSVVIPLDVVKTRAQTNPDQYKGVVDAAVSIASTEGVGGLLLGAQATLAGYFWYGLSVYPCYTLFKRSLAQTVLSPEVAMAHSTEIALVAGALASVVASFGLTPLEAARIRAVAEPETYRELGVIGTLRRIANEDPQQGWRATYAGLPSLLTRQVIFGSVKFLAFERACEAIFTAMPSLRDATWTALGVSLLAGAFSGALSSVVSQPADSVLTYVARNSSGRRSSLGVIEGSMVMIEKEGVSALFRGLGSRSIWASSIIAGQFLLYDVFRTYFGVNADDLSQVYEVILPNIN</sequence>
<evidence type="ECO:0000256" key="2">
    <source>
        <dbReference type="ARBA" id="ARBA00006375"/>
    </source>
</evidence>
<organism evidence="12">
    <name type="scientific">Phaeodactylum tricornutum</name>
    <name type="common">Diatom</name>
    <dbReference type="NCBI Taxonomy" id="2850"/>
    <lineage>
        <taxon>Eukaryota</taxon>
        <taxon>Sar</taxon>
        <taxon>Stramenopiles</taxon>
        <taxon>Ochrophyta</taxon>
        <taxon>Bacillariophyta</taxon>
        <taxon>Bacillariophyceae</taxon>
        <taxon>Bacillariophycidae</taxon>
        <taxon>Naviculales</taxon>
        <taxon>Phaeodactylaceae</taxon>
        <taxon>Phaeodactylum</taxon>
    </lineage>
</organism>
<evidence type="ECO:0000256" key="11">
    <source>
        <dbReference type="RuleBase" id="RU000488"/>
    </source>
</evidence>
<protein>
    <recommendedName>
        <fullName evidence="13">Mitochondrial carrier protein</fullName>
    </recommendedName>
</protein>
<keyword evidence="5" id="KW-0677">Repeat</keyword>
<reference evidence="12" key="1">
    <citation type="submission" date="2022-02" db="EMBL/GenBank/DDBJ databases">
        <authorList>
            <person name="Giguere J D."/>
        </authorList>
    </citation>
    <scope>NUCLEOTIDE SEQUENCE</scope>
    <source>
        <strain evidence="12">CCAP 1055/1</strain>
    </source>
</reference>
<evidence type="ECO:0000313" key="12">
    <source>
        <dbReference type="EMBL" id="CAG9277434.1"/>
    </source>
</evidence>
<keyword evidence="6" id="KW-0999">Mitochondrion inner membrane</keyword>
<dbReference type="GO" id="GO:1990547">
    <property type="term" value="P:mitochondrial phosphate ion transmembrane transport"/>
    <property type="evidence" value="ECO:0007669"/>
    <property type="project" value="InterPro"/>
</dbReference>
<dbReference type="GO" id="GO:0005743">
    <property type="term" value="C:mitochondrial inner membrane"/>
    <property type="evidence" value="ECO:0007669"/>
    <property type="project" value="UniProtKB-SubCell"/>
</dbReference>
<evidence type="ECO:0000256" key="9">
    <source>
        <dbReference type="ARBA" id="ARBA00023136"/>
    </source>
</evidence>
<keyword evidence="8" id="KW-0496">Mitochondrion</keyword>
<evidence type="ECO:0000256" key="5">
    <source>
        <dbReference type="ARBA" id="ARBA00022737"/>
    </source>
</evidence>
<feature type="non-terminal residue" evidence="12">
    <location>
        <position position="1"/>
    </location>
</feature>
<evidence type="ECO:0000256" key="10">
    <source>
        <dbReference type="PROSITE-ProRule" id="PRU00282"/>
    </source>
</evidence>
<dbReference type="EMBL" id="OU594942">
    <property type="protein sequence ID" value="CAG9277434.1"/>
    <property type="molecule type" value="Genomic_DNA"/>
</dbReference>
<keyword evidence="3 11" id="KW-0813">Transport</keyword>
<evidence type="ECO:0000256" key="6">
    <source>
        <dbReference type="ARBA" id="ARBA00022792"/>
    </source>
</evidence>
<feature type="repeat" description="Solcar" evidence="10">
    <location>
        <begin position="213"/>
        <end position="300"/>
    </location>
</feature>
<dbReference type="Pfam" id="PF00153">
    <property type="entry name" value="Mito_carr"/>
    <property type="match status" value="3"/>
</dbReference>
<keyword evidence="9 10" id="KW-0472">Membrane</keyword>